<protein>
    <submittedName>
        <fullName evidence="1">Uncharacterized protein</fullName>
    </submittedName>
</protein>
<accession>A0AAV2CSZ5</accession>
<organism evidence="1 2">
    <name type="scientific">Linum trigynum</name>
    <dbReference type="NCBI Taxonomy" id="586398"/>
    <lineage>
        <taxon>Eukaryota</taxon>
        <taxon>Viridiplantae</taxon>
        <taxon>Streptophyta</taxon>
        <taxon>Embryophyta</taxon>
        <taxon>Tracheophyta</taxon>
        <taxon>Spermatophyta</taxon>
        <taxon>Magnoliopsida</taxon>
        <taxon>eudicotyledons</taxon>
        <taxon>Gunneridae</taxon>
        <taxon>Pentapetalae</taxon>
        <taxon>rosids</taxon>
        <taxon>fabids</taxon>
        <taxon>Malpighiales</taxon>
        <taxon>Linaceae</taxon>
        <taxon>Linum</taxon>
    </lineage>
</organism>
<dbReference type="EMBL" id="OZ034814">
    <property type="protein sequence ID" value="CAL1359664.1"/>
    <property type="molecule type" value="Genomic_DNA"/>
</dbReference>
<proteinExistence type="predicted"/>
<keyword evidence="2" id="KW-1185">Reference proteome</keyword>
<gene>
    <name evidence="1" type="ORF">LTRI10_LOCUS7138</name>
</gene>
<reference evidence="1 2" key="1">
    <citation type="submission" date="2024-04" db="EMBL/GenBank/DDBJ databases">
        <authorList>
            <person name="Fracassetti M."/>
        </authorList>
    </citation>
    <scope>NUCLEOTIDE SEQUENCE [LARGE SCALE GENOMIC DNA]</scope>
</reference>
<evidence type="ECO:0000313" key="1">
    <source>
        <dbReference type="EMBL" id="CAL1359664.1"/>
    </source>
</evidence>
<dbReference type="AlphaFoldDB" id="A0AAV2CSZ5"/>
<dbReference type="Proteomes" id="UP001497516">
    <property type="component" value="Chromosome 10"/>
</dbReference>
<name>A0AAV2CSZ5_9ROSI</name>
<evidence type="ECO:0000313" key="2">
    <source>
        <dbReference type="Proteomes" id="UP001497516"/>
    </source>
</evidence>
<sequence length="140" mass="14414">MEEAGSPSSSLTTAKVPSEALDDCSSAANSVGSEVAVVVTDAVGSYCCLLVTFGSSSVAGSSIPKTPSTFGFSARLPTSPSESTCPTDSFSSAVVAFPVGSSSELQRRPMRRARSRSSAHDRFESFEELIGEPVVELVPG</sequence>